<dbReference type="EMBL" id="MLKD01000013">
    <property type="protein sequence ID" value="OQE20487.1"/>
    <property type="molecule type" value="Genomic_DNA"/>
</dbReference>
<dbReference type="Gene3D" id="1.25.40.10">
    <property type="entry name" value="Tetratricopeptide repeat domain"/>
    <property type="match status" value="1"/>
</dbReference>
<dbReference type="PROSITE" id="PS51375">
    <property type="entry name" value="PPR"/>
    <property type="match status" value="1"/>
</dbReference>
<protein>
    <recommendedName>
        <fullName evidence="4">Pentacotripeptide-repeat region of PRORP domain-containing protein</fullName>
    </recommendedName>
</protein>
<gene>
    <name evidence="2" type="ORF">PENSTE_c013G04393</name>
</gene>
<reference evidence="3" key="1">
    <citation type="journal article" date="2017" name="Nat. Microbiol.">
        <title>Global analysis of biosynthetic gene clusters reveals vast potential of secondary metabolite production in Penicillium species.</title>
        <authorList>
            <person name="Nielsen J.C."/>
            <person name="Grijseels S."/>
            <person name="Prigent S."/>
            <person name="Ji B."/>
            <person name="Dainat J."/>
            <person name="Nielsen K.F."/>
            <person name="Frisvad J.C."/>
            <person name="Workman M."/>
            <person name="Nielsen J."/>
        </authorList>
    </citation>
    <scope>NUCLEOTIDE SEQUENCE [LARGE SCALE GENOMIC DNA]</scope>
    <source>
        <strain evidence="3">IBT 24891</strain>
    </source>
</reference>
<evidence type="ECO:0000256" key="1">
    <source>
        <dbReference type="PROSITE-ProRule" id="PRU00708"/>
    </source>
</evidence>
<proteinExistence type="predicted"/>
<dbReference type="STRING" id="303698.A0A1V6T2G3"/>
<dbReference type="InterPro" id="IPR050667">
    <property type="entry name" value="PPR-containing_protein"/>
</dbReference>
<evidence type="ECO:0000313" key="3">
    <source>
        <dbReference type="Proteomes" id="UP000191285"/>
    </source>
</evidence>
<dbReference type="InterPro" id="IPR011990">
    <property type="entry name" value="TPR-like_helical_dom_sf"/>
</dbReference>
<evidence type="ECO:0008006" key="4">
    <source>
        <dbReference type="Google" id="ProtNLM"/>
    </source>
</evidence>
<evidence type="ECO:0000313" key="2">
    <source>
        <dbReference type="EMBL" id="OQE20487.1"/>
    </source>
</evidence>
<organism evidence="2 3">
    <name type="scientific">Penicillium steckii</name>
    <dbReference type="NCBI Taxonomy" id="303698"/>
    <lineage>
        <taxon>Eukaryota</taxon>
        <taxon>Fungi</taxon>
        <taxon>Dikarya</taxon>
        <taxon>Ascomycota</taxon>
        <taxon>Pezizomycotina</taxon>
        <taxon>Eurotiomycetes</taxon>
        <taxon>Eurotiomycetidae</taxon>
        <taxon>Eurotiales</taxon>
        <taxon>Aspergillaceae</taxon>
        <taxon>Penicillium</taxon>
    </lineage>
</organism>
<comment type="caution">
    <text evidence="2">The sequence shown here is derived from an EMBL/GenBank/DDBJ whole genome shotgun (WGS) entry which is preliminary data.</text>
</comment>
<dbReference type="PANTHER" id="PTHR47939:SF1">
    <property type="entry name" value="OS04G0684500 PROTEIN"/>
    <property type="match status" value="1"/>
</dbReference>
<dbReference type="PANTHER" id="PTHR47939">
    <property type="entry name" value="MEMBRANE-ASSOCIATED SALT-INDUCIBLE PROTEIN-LIKE"/>
    <property type="match status" value="1"/>
</dbReference>
<sequence>MQSHLSRRIIRAIINNEPLRFSRCRRTQLLHTISPARVRPTLPNLNNVTRRNLFAFNISALEGGGPQVLASEKGLKPMVDLKRSLEDRSRAPPNFTLARAFQIFFSTRVETPGSINLFQARLLSITWKHMKAQQEELTDKEWDSVFSVESLERMLFVLSEVDCLPEARDTVLKIARFAYLELCADHGFGPNTISRPALLIYVNLLSMNGNPEEARQVIINFGGQLRGAKPSPWLTVLKGFALKDDRRQLRKITQELDQHGVKFDQSSHEELIEILVNNVLFKAAQTVYECPIAGNAEPSITAKIAVIKSAILNKELQWATPIFESLPRGPTAETAGIALLWEASRGSNASVLDEKVKSWSAKNPQIKNAITVADLNALIEYAISVQDAQLAIELEALAEKWEIIPNEQTYMLQLESATNSKDVKRSVKLLESEVDPNILASDNLPLANRLITMLCASKQSDALFERISALLDPLFQDNVRLEPQTVTALTRMLLYRQDFGAASELLRPRLGTFDSEGKSLVRAVLVEFIMDPSQKDDHVWTIYELFKMAFPETGVSTRTDLMCSFFDRNRSDLAALVFGHMRQAEDPTRRPKPDTYARCLQGIARAADSTNLELVHNMLKLDLEVELNTRILNGLMLAYARCEMPEKSMDIFREILQSDEGPSHKTLAIFFKACEVHNDGTHEAIKMLKKIKKLDIEIDRRLYSSFIEALGAQAEFELGTEAIDNMESEIGVPPTSTTIGLFYNASPAQYWKDKIEAWARKQYPDLWAHLSKTKRVDSDDGFKFEGITNETWV</sequence>
<dbReference type="AlphaFoldDB" id="A0A1V6T2G3"/>
<dbReference type="Proteomes" id="UP000191285">
    <property type="component" value="Unassembled WGS sequence"/>
</dbReference>
<dbReference type="OrthoDB" id="185373at2759"/>
<keyword evidence="3" id="KW-1185">Reference proteome</keyword>
<dbReference type="InterPro" id="IPR002885">
    <property type="entry name" value="PPR_rpt"/>
</dbReference>
<accession>A0A1V6T2G3</accession>
<feature type="repeat" description="PPR" evidence="1">
    <location>
        <begin position="628"/>
        <end position="662"/>
    </location>
</feature>
<name>A0A1V6T2G3_9EURO</name>